<dbReference type="Gene3D" id="3.40.30.10">
    <property type="entry name" value="Glutaredoxin"/>
    <property type="match status" value="1"/>
</dbReference>
<feature type="region of interest" description="Disordered" evidence="1">
    <location>
        <begin position="96"/>
        <end position="119"/>
    </location>
</feature>
<dbReference type="RefSeq" id="WP_123288033.1">
    <property type="nucleotide sequence ID" value="NZ_JACIJB010000005.1"/>
</dbReference>
<dbReference type="Proteomes" id="UP000548978">
    <property type="component" value="Unassembled WGS sequence"/>
</dbReference>
<gene>
    <name evidence="2" type="ORF">FHS65_001532</name>
</gene>
<organism evidence="2 3">
    <name type="scientific">Brevundimonas halotolerans</name>
    <dbReference type="NCBI Taxonomy" id="69670"/>
    <lineage>
        <taxon>Bacteria</taxon>
        <taxon>Pseudomonadati</taxon>
        <taxon>Pseudomonadota</taxon>
        <taxon>Alphaproteobacteria</taxon>
        <taxon>Caulobacterales</taxon>
        <taxon>Caulobacteraceae</taxon>
        <taxon>Brevundimonas</taxon>
    </lineage>
</organism>
<keyword evidence="3" id="KW-1185">Reference proteome</keyword>
<dbReference type="AlphaFoldDB" id="A0A7W9A3I0"/>
<evidence type="ECO:0000313" key="3">
    <source>
        <dbReference type="Proteomes" id="UP000548978"/>
    </source>
</evidence>
<dbReference type="OrthoDB" id="7412671at2"/>
<evidence type="ECO:0000256" key="1">
    <source>
        <dbReference type="SAM" id="MobiDB-lite"/>
    </source>
</evidence>
<comment type="caution">
    <text evidence="2">The sequence shown here is derived from an EMBL/GenBank/DDBJ whole genome shotgun (WGS) entry which is preliminary data.</text>
</comment>
<dbReference type="EMBL" id="JACIJB010000005">
    <property type="protein sequence ID" value="MBB5660781.1"/>
    <property type="molecule type" value="Genomic_DNA"/>
</dbReference>
<accession>A0A7W9A3I0</accession>
<protein>
    <submittedName>
        <fullName evidence="2">Putative metal-binding protein</fullName>
    </submittedName>
</protein>
<evidence type="ECO:0000313" key="2">
    <source>
        <dbReference type="EMBL" id="MBB5660781.1"/>
    </source>
</evidence>
<feature type="compositionally biased region" description="Basic and acidic residues" evidence="1">
    <location>
        <begin position="96"/>
        <end position="112"/>
    </location>
</feature>
<proteinExistence type="predicted"/>
<sequence length="119" mass="13170">MPIKTAKTEWQDVVLVCRKCTKKLKRKGFGPDQDRSLRKALKRWMKPGKGLKATVAVVETGCFDLCPRGAVVAANARAPEKLLVIQPGTDLTEIRDSLGLRDGRRRKPDATRIDPTTAS</sequence>
<reference evidence="2 3" key="1">
    <citation type="submission" date="2020-08" db="EMBL/GenBank/DDBJ databases">
        <title>Genomic Encyclopedia of Type Strains, Phase IV (KMG-IV): sequencing the most valuable type-strain genomes for metagenomic binning, comparative biology and taxonomic classification.</title>
        <authorList>
            <person name="Goeker M."/>
        </authorList>
    </citation>
    <scope>NUCLEOTIDE SEQUENCE [LARGE SCALE GENOMIC DNA]</scope>
    <source>
        <strain evidence="2 3">DSM 24448</strain>
    </source>
</reference>
<name>A0A7W9A3I0_9CAUL</name>